<comment type="caution">
    <text evidence="2">The sequence shown here is derived from an EMBL/GenBank/DDBJ whole genome shotgun (WGS) entry which is preliminary data.</text>
</comment>
<organism evidence="2 3">
    <name type="scientific">Tolypothrix bouteillei VB521301</name>
    <dbReference type="NCBI Taxonomy" id="1479485"/>
    <lineage>
        <taxon>Bacteria</taxon>
        <taxon>Bacillati</taxon>
        <taxon>Cyanobacteriota</taxon>
        <taxon>Cyanophyceae</taxon>
        <taxon>Nostocales</taxon>
        <taxon>Tolypothrichaceae</taxon>
        <taxon>Tolypothrix</taxon>
    </lineage>
</organism>
<feature type="compositionally biased region" description="Basic and acidic residues" evidence="1">
    <location>
        <begin position="226"/>
        <end position="242"/>
    </location>
</feature>
<reference evidence="2" key="1">
    <citation type="journal article" date="2015" name="Genome Announc.">
        <title>Draft Genome Sequence of Tolypothrix boutellei Strain VB521301.</title>
        <authorList>
            <person name="Chandrababunaidu M.M."/>
            <person name="Singh D."/>
            <person name="Sen D."/>
            <person name="Bhan S."/>
            <person name="Das S."/>
            <person name="Gupta A."/>
            <person name="Adhikary S.P."/>
            <person name="Tripathy S."/>
        </authorList>
    </citation>
    <scope>NUCLEOTIDE SEQUENCE</scope>
    <source>
        <strain evidence="2">VB521301</strain>
    </source>
</reference>
<evidence type="ECO:0000313" key="2">
    <source>
        <dbReference type="EMBL" id="KAF3890610.1"/>
    </source>
</evidence>
<feature type="region of interest" description="Disordered" evidence="1">
    <location>
        <begin position="224"/>
        <end position="259"/>
    </location>
</feature>
<accession>A0A8S9TDL6</accession>
<name>A0A8S9TDL6_9CYAN</name>
<dbReference type="AlphaFoldDB" id="A0A8S9TDL6"/>
<dbReference type="Proteomes" id="UP000029738">
    <property type="component" value="Unassembled WGS sequence"/>
</dbReference>
<gene>
    <name evidence="2" type="ORF">DA73_0400038025</name>
</gene>
<sequence>MPQLQALAPNEQILAQRELNQYIEAQANAIAPETPENSFGNLALASQNILTHAMMLAQQKDHLSKSEYKKRLLQHGWKNEDRKYLKVAIAFGHFASQDLAKIEPATLFRLANNPKKYQSVIDQLRSLTEINQSAVRDLIAQQQQPREPKQEQASIWRRTKNGGRYCQIPPIHEEGEQTGTTLQKMMDEEGLTAQRIVAEAIALRQAYKEGRLVLVESSSSPSEEEVWVRDSNADTDTERTEETTEGEWTFEPAPEKDDCMEDDDAVVKSKPEHYTQSPVELLIETFQNATTWEEIRMAVAVREDCKQEAWQVLTPVEKKRVRALMPIEVKKLKEAKKAGLIVDFQELREGVYQVRRIGNVLGEVVSASRLDTFLAQLRGGGQSFA</sequence>
<protein>
    <submittedName>
        <fullName evidence="2">Uncharacterized protein</fullName>
    </submittedName>
</protein>
<evidence type="ECO:0000256" key="1">
    <source>
        <dbReference type="SAM" id="MobiDB-lite"/>
    </source>
</evidence>
<dbReference type="RefSeq" id="WP_063779470.1">
    <property type="nucleotide sequence ID" value="NZ_JHEG04000001.1"/>
</dbReference>
<proteinExistence type="predicted"/>
<dbReference type="OrthoDB" id="508029at2"/>
<keyword evidence="3" id="KW-1185">Reference proteome</keyword>
<dbReference type="EMBL" id="JHEG04000001">
    <property type="protein sequence ID" value="KAF3890610.1"/>
    <property type="molecule type" value="Genomic_DNA"/>
</dbReference>
<evidence type="ECO:0000313" key="3">
    <source>
        <dbReference type="Proteomes" id="UP000029738"/>
    </source>
</evidence>
<reference evidence="2" key="2">
    <citation type="submission" date="2019-11" db="EMBL/GenBank/DDBJ databases">
        <title>Improved Assembly of Tolypothrix boutellei genome.</title>
        <authorList>
            <person name="Sarangi A.N."/>
            <person name="Mukherjee M."/>
            <person name="Ghosh S."/>
            <person name="Singh D."/>
            <person name="Das A."/>
            <person name="Kant S."/>
            <person name="Prusty A."/>
            <person name="Tripathy S."/>
        </authorList>
    </citation>
    <scope>NUCLEOTIDE SEQUENCE</scope>
    <source>
        <strain evidence="2">VB521301</strain>
    </source>
</reference>